<reference evidence="3 4" key="1">
    <citation type="submission" date="2018-10" db="EMBL/GenBank/DDBJ databases">
        <title>A high-quality apple genome assembly.</title>
        <authorList>
            <person name="Hu J."/>
        </authorList>
    </citation>
    <scope>NUCLEOTIDE SEQUENCE [LARGE SCALE GENOMIC DNA]</scope>
    <source>
        <strain evidence="4">cv. HFTH1</strain>
        <tissue evidence="3">Young leaf</tissue>
    </source>
</reference>
<dbReference type="Proteomes" id="UP000290289">
    <property type="component" value="Chromosome 5"/>
</dbReference>
<dbReference type="SUPFAM" id="SSF51445">
    <property type="entry name" value="(Trans)glycosidases"/>
    <property type="match status" value="1"/>
</dbReference>
<accession>A0A498JXS4</accession>
<dbReference type="AlphaFoldDB" id="A0A498JXS4"/>
<comment type="similarity">
    <text evidence="1 2">Belongs to the glycosyl hydrolase 1 family.</text>
</comment>
<protein>
    <recommendedName>
        <fullName evidence="5">Beta-glucosidase</fullName>
    </recommendedName>
</protein>
<dbReference type="Gene3D" id="3.20.20.80">
    <property type="entry name" value="Glycosidases"/>
    <property type="match status" value="1"/>
</dbReference>
<evidence type="ECO:0000313" key="3">
    <source>
        <dbReference type="EMBL" id="RXH99916.1"/>
    </source>
</evidence>
<dbReference type="PRINTS" id="PR00131">
    <property type="entry name" value="GLHYDRLASE1"/>
</dbReference>
<dbReference type="PANTHER" id="PTHR10353:SF154">
    <property type="entry name" value="BETA-GLUCOSIDASE 9-RELATED"/>
    <property type="match status" value="1"/>
</dbReference>
<dbReference type="InterPro" id="IPR017853">
    <property type="entry name" value="GH"/>
</dbReference>
<dbReference type="PANTHER" id="PTHR10353">
    <property type="entry name" value="GLYCOSYL HYDROLASE"/>
    <property type="match status" value="1"/>
</dbReference>
<comment type="caution">
    <text evidence="3">The sequence shown here is derived from an EMBL/GenBank/DDBJ whole genome shotgun (WGS) entry which is preliminary data.</text>
</comment>
<sequence length="71" mass="8319">MYNHILILNGANVKGNFCWALFDDFEWGIGLSQQVGLYYVDFDDNYKCYPKQSAKWFRDFNHNSASISKLT</sequence>
<evidence type="ECO:0000313" key="4">
    <source>
        <dbReference type="Proteomes" id="UP000290289"/>
    </source>
</evidence>
<dbReference type="GO" id="GO:0008422">
    <property type="term" value="F:beta-glucosidase activity"/>
    <property type="evidence" value="ECO:0007669"/>
    <property type="project" value="TreeGrafter"/>
</dbReference>
<keyword evidence="4" id="KW-1185">Reference proteome</keyword>
<evidence type="ECO:0000256" key="1">
    <source>
        <dbReference type="ARBA" id="ARBA00010838"/>
    </source>
</evidence>
<evidence type="ECO:0000256" key="2">
    <source>
        <dbReference type="RuleBase" id="RU003690"/>
    </source>
</evidence>
<dbReference type="InterPro" id="IPR001360">
    <property type="entry name" value="Glyco_hydro_1"/>
</dbReference>
<name>A0A498JXS4_MALDO</name>
<organism evidence="3 4">
    <name type="scientific">Malus domestica</name>
    <name type="common">Apple</name>
    <name type="synonym">Pyrus malus</name>
    <dbReference type="NCBI Taxonomy" id="3750"/>
    <lineage>
        <taxon>Eukaryota</taxon>
        <taxon>Viridiplantae</taxon>
        <taxon>Streptophyta</taxon>
        <taxon>Embryophyta</taxon>
        <taxon>Tracheophyta</taxon>
        <taxon>Spermatophyta</taxon>
        <taxon>Magnoliopsida</taxon>
        <taxon>eudicotyledons</taxon>
        <taxon>Gunneridae</taxon>
        <taxon>Pentapetalae</taxon>
        <taxon>rosids</taxon>
        <taxon>fabids</taxon>
        <taxon>Rosales</taxon>
        <taxon>Rosaceae</taxon>
        <taxon>Amygdaloideae</taxon>
        <taxon>Maleae</taxon>
        <taxon>Malus</taxon>
    </lineage>
</organism>
<proteinExistence type="inferred from homology"/>
<gene>
    <name evidence="3" type="ORF">DVH24_021718</name>
</gene>
<evidence type="ECO:0008006" key="5">
    <source>
        <dbReference type="Google" id="ProtNLM"/>
    </source>
</evidence>
<dbReference type="EMBL" id="RDQH01000331">
    <property type="protein sequence ID" value="RXH99916.1"/>
    <property type="molecule type" value="Genomic_DNA"/>
</dbReference>
<dbReference type="Pfam" id="PF00232">
    <property type="entry name" value="Glyco_hydro_1"/>
    <property type="match status" value="1"/>
</dbReference>
<dbReference type="GO" id="GO:0005975">
    <property type="term" value="P:carbohydrate metabolic process"/>
    <property type="evidence" value="ECO:0007669"/>
    <property type="project" value="InterPro"/>
</dbReference>